<reference evidence="4 5" key="1">
    <citation type="submission" date="2022-06" db="EMBL/GenBank/DDBJ databases">
        <title>Isolation of gut microbiota from human fecal samples.</title>
        <authorList>
            <person name="Pamer E.G."/>
            <person name="Barat B."/>
            <person name="Waligurski E."/>
            <person name="Medina S."/>
            <person name="Paddock L."/>
            <person name="Mostad J."/>
        </authorList>
    </citation>
    <scope>NUCLEOTIDE SEQUENCE [LARGE SCALE GENOMIC DNA]</scope>
    <source>
        <strain evidence="4 5">DFI.6.1</strain>
    </source>
</reference>
<evidence type="ECO:0000256" key="2">
    <source>
        <dbReference type="ARBA" id="ARBA00024764"/>
    </source>
</evidence>
<dbReference type="Proteomes" id="UP001524435">
    <property type="component" value="Unassembled WGS sequence"/>
</dbReference>
<dbReference type="InterPro" id="IPR007394">
    <property type="entry name" value="UPF0122"/>
</dbReference>
<name>A0ABT1SJ31_9FIRM</name>
<dbReference type="GO" id="GO:0003677">
    <property type="term" value="F:DNA binding"/>
    <property type="evidence" value="ECO:0007669"/>
    <property type="project" value="UniProtKB-KW"/>
</dbReference>
<dbReference type="EMBL" id="JANGCH010000002">
    <property type="protein sequence ID" value="MCQ5121013.1"/>
    <property type="molecule type" value="Genomic_DNA"/>
</dbReference>
<gene>
    <name evidence="4" type="ORF">NE663_01900</name>
</gene>
<comment type="similarity">
    <text evidence="1 3">Belongs to the UPF0122 family.</text>
</comment>
<evidence type="ECO:0000313" key="4">
    <source>
        <dbReference type="EMBL" id="MCQ5121013.1"/>
    </source>
</evidence>
<dbReference type="SUPFAM" id="SSF88659">
    <property type="entry name" value="Sigma3 and sigma4 domains of RNA polymerase sigma factors"/>
    <property type="match status" value="1"/>
</dbReference>
<protein>
    <recommendedName>
        <fullName evidence="3">UPF0122 protein NE663_01900</fullName>
    </recommendedName>
</protein>
<keyword evidence="4" id="KW-0238">DNA-binding</keyword>
<organism evidence="4 5">
    <name type="scientific">Massilicoli timonensis</name>
    <dbReference type="NCBI Taxonomy" id="2015901"/>
    <lineage>
        <taxon>Bacteria</taxon>
        <taxon>Bacillati</taxon>
        <taxon>Bacillota</taxon>
        <taxon>Erysipelotrichia</taxon>
        <taxon>Erysipelotrichales</taxon>
        <taxon>Erysipelotrichaceae</taxon>
        <taxon>Massilicoli</taxon>
    </lineage>
</organism>
<dbReference type="PANTHER" id="PTHR40083">
    <property type="entry name" value="UPF0122 PROTEIN CBO2450/CLC_2298"/>
    <property type="match status" value="1"/>
</dbReference>
<evidence type="ECO:0000313" key="5">
    <source>
        <dbReference type="Proteomes" id="UP001524435"/>
    </source>
</evidence>
<evidence type="ECO:0000256" key="1">
    <source>
        <dbReference type="ARBA" id="ARBA00008720"/>
    </source>
</evidence>
<comment type="function">
    <text evidence="2 3">Might take part in the signal recognition particle (SRP) pathway. This is inferred from the conservation of its genetic proximity to ftsY/ffh. May be a regulatory protein.</text>
</comment>
<dbReference type="Gene3D" id="1.10.10.10">
    <property type="entry name" value="Winged helix-like DNA-binding domain superfamily/Winged helix DNA-binding domain"/>
    <property type="match status" value="1"/>
</dbReference>
<dbReference type="Pfam" id="PF04297">
    <property type="entry name" value="UPF0122"/>
    <property type="match status" value="1"/>
</dbReference>
<dbReference type="HAMAP" id="MF_00245">
    <property type="entry name" value="UPF0122"/>
    <property type="match status" value="1"/>
</dbReference>
<dbReference type="RefSeq" id="WP_102266883.1">
    <property type="nucleotide sequence ID" value="NZ_CALVCM010000001.1"/>
</dbReference>
<keyword evidence="5" id="KW-1185">Reference proteome</keyword>
<accession>A0ABT1SJ31</accession>
<dbReference type="InterPro" id="IPR036388">
    <property type="entry name" value="WH-like_DNA-bd_sf"/>
</dbReference>
<comment type="caution">
    <text evidence="4">The sequence shown here is derived from an EMBL/GenBank/DDBJ whole genome shotgun (WGS) entry which is preliminary data.</text>
</comment>
<sequence>MKQLEQMNELLDAYGALLTPRQREVMSCCFEEDFSFSEIAENFQISKAAVSDMIKRCEQILYHYEELLHLVEKSKQRMELYDKIKKDADAGLLSCIEQLEALERE</sequence>
<proteinExistence type="inferred from homology"/>
<evidence type="ECO:0000256" key="3">
    <source>
        <dbReference type="HAMAP-Rule" id="MF_00245"/>
    </source>
</evidence>
<dbReference type="InterPro" id="IPR013324">
    <property type="entry name" value="RNA_pol_sigma_r3/r4-like"/>
</dbReference>
<dbReference type="InterPro" id="IPR054831">
    <property type="entry name" value="UPF0122_fam_protein"/>
</dbReference>
<dbReference type="PANTHER" id="PTHR40083:SF1">
    <property type="entry name" value="UPF0122 PROTEIN YLXM"/>
    <property type="match status" value="1"/>
</dbReference>
<dbReference type="NCBIfam" id="NF045758">
    <property type="entry name" value="YlxM"/>
    <property type="match status" value="1"/>
</dbReference>